<dbReference type="InterPro" id="IPR021202">
    <property type="entry name" value="Rv3654c-like"/>
</dbReference>
<evidence type="ECO:0000313" key="4">
    <source>
        <dbReference type="EMBL" id="MBW5485324.1"/>
    </source>
</evidence>
<reference evidence="4 5" key="1">
    <citation type="submission" date="2019-12" db="EMBL/GenBank/DDBJ databases">
        <title>Genome sequence of Streptomyces bambusae.</title>
        <authorList>
            <person name="Bansal K."/>
            <person name="Choksket S."/>
            <person name="Korpole S."/>
            <person name="Patil P.B."/>
        </authorList>
    </citation>
    <scope>NUCLEOTIDE SEQUENCE [LARGE SCALE GENOMIC DNA]</scope>
    <source>
        <strain evidence="4 5">SK60</strain>
    </source>
</reference>
<feature type="region of interest" description="Disordered" evidence="1">
    <location>
        <begin position="1"/>
        <end position="24"/>
    </location>
</feature>
<dbReference type="InterPro" id="IPR028087">
    <property type="entry name" value="Tad_N"/>
</dbReference>
<keyword evidence="2" id="KW-1133">Transmembrane helix</keyword>
<feature type="compositionally biased region" description="Pro residues" evidence="1">
    <location>
        <begin position="172"/>
        <end position="200"/>
    </location>
</feature>
<feature type="domain" description="Putative Flp pilus-assembly TadG-like N-terminal" evidence="3">
    <location>
        <begin position="72"/>
        <end position="118"/>
    </location>
</feature>
<evidence type="ECO:0000256" key="1">
    <source>
        <dbReference type="SAM" id="MobiDB-lite"/>
    </source>
</evidence>
<evidence type="ECO:0000256" key="2">
    <source>
        <dbReference type="SAM" id="Phobius"/>
    </source>
</evidence>
<keyword evidence="2" id="KW-0472">Membrane</keyword>
<dbReference type="EMBL" id="WTFF01000239">
    <property type="protein sequence ID" value="MBW5485324.1"/>
    <property type="molecule type" value="Genomic_DNA"/>
</dbReference>
<sequence length="227" mass="23423">MITDRDRGTLPARRAPEGRKPGRHLGLAGLRRSLRRGLEELGRVLDRVRSRVGRRPGWRRGGARGSPGRERGSATVWAALVTTVLGAVFGGVLLLGQAVVARHRAAAAADLSALAAATSWSRGPQAACAAAARVARAQGAAVTACELTGEVAEVTARAADGTFTPGIRARAAPPPEPPLPPEQSPPREQPLSPEQPPPPAEAQAPVGLGDPEPGGLAPAKPLSFIHN</sequence>
<feature type="transmembrane region" description="Helical" evidence="2">
    <location>
        <begin position="74"/>
        <end position="95"/>
    </location>
</feature>
<keyword evidence="5" id="KW-1185">Reference proteome</keyword>
<gene>
    <name evidence="4" type="ORF">GPJ59_26470</name>
</gene>
<proteinExistence type="predicted"/>
<comment type="caution">
    <text evidence="4">The sequence shown here is derived from an EMBL/GenBank/DDBJ whole genome shotgun (WGS) entry which is preliminary data.</text>
</comment>
<evidence type="ECO:0000259" key="3">
    <source>
        <dbReference type="Pfam" id="PF13400"/>
    </source>
</evidence>
<name>A0ABS6ZC21_9ACTN</name>
<dbReference type="Proteomes" id="UP000812013">
    <property type="component" value="Unassembled WGS sequence"/>
</dbReference>
<feature type="compositionally biased region" description="Basic and acidic residues" evidence="1">
    <location>
        <begin position="1"/>
        <end position="20"/>
    </location>
</feature>
<evidence type="ECO:0000313" key="5">
    <source>
        <dbReference type="Proteomes" id="UP000812013"/>
    </source>
</evidence>
<accession>A0ABS6ZC21</accession>
<feature type="region of interest" description="Disordered" evidence="1">
    <location>
        <begin position="158"/>
        <end position="227"/>
    </location>
</feature>
<keyword evidence="2" id="KW-0812">Transmembrane</keyword>
<protein>
    <recommendedName>
        <fullName evidence="3">Putative Flp pilus-assembly TadG-like N-terminal domain-containing protein</fullName>
    </recommendedName>
</protein>
<dbReference type="Pfam" id="PF13400">
    <property type="entry name" value="Tad"/>
    <property type="match status" value="1"/>
</dbReference>
<organism evidence="4 5">
    <name type="scientific">Streptomyces bambusae</name>
    <dbReference type="NCBI Taxonomy" id="1550616"/>
    <lineage>
        <taxon>Bacteria</taxon>
        <taxon>Bacillati</taxon>
        <taxon>Actinomycetota</taxon>
        <taxon>Actinomycetes</taxon>
        <taxon>Kitasatosporales</taxon>
        <taxon>Streptomycetaceae</taxon>
        <taxon>Streptomyces</taxon>
    </lineage>
</organism>
<dbReference type="NCBIfam" id="TIGR03816">
    <property type="entry name" value="tadE_like_DECH"/>
    <property type="match status" value="1"/>
</dbReference>